<proteinExistence type="predicted"/>
<evidence type="ECO:0000313" key="3">
    <source>
        <dbReference type="WBParaSite" id="SCUD_0001998101-mRNA-1"/>
    </source>
</evidence>
<gene>
    <name evidence="1" type="ORF">SCUD_LOCUS19978</name>
</gene>
<dbReference type="WBParaSite" id="SCUD_0001998101-mRNA-1">
    <property type="protein sequence ID" value="SCUD_0001998101-mRNA-1"/>
    <property type="gene ID" value="SCUD_0001998101"/>
</dbReference>
<dbReference type="Proteomes" id="UP000279833">
    <property type="component" value="Unassembled WGS sequence"/>
</dbReference>
<organism evidence="3">
    <name type="scientific">Schistosoma curassoni</name>
    <dbReference type="NCBI Taxonomy" id="6186"/>
    <lineage>
        <taxon>Eukaryota</taxon>
        <taxon>Metazoa</taxon>
        <taxon>Spiralia</taxon>
        <taxon>Lophotrochozoa</taxon>
        <taxon>Platyhelminthes</taxon>
        <taxon>Trematoda</taxon>
        <taxon>Digenea</taxon>
        <taxon>Strigeidida</taxon>
        <taxon>Schistosomatoidea</taxon>
        <taxon>Schistosomatidae</taxon>
        <taxon>Schistosoma</taxon>
    </lineage>
</organism>
<reference evidence="3" key="1">
    <citation type="submission" date="2016-06" db="UniProtKB">
        <authorList>
            <consortium name="WormBaseParasite"/>
        </authorList>
    </citation>
    <scope>IDENTIFICATION</scope>
</reference>
<accession>A0A183KY31</accession>
<reference evidence="1 2" key="2">
    <citation type="submission" date="2018-11" db="EMBL/GenBank/DDBJ databases">
        <authorList>
            <consortium name="Pathogen Informatics"/>
        </authorList>
    </citation>
    <scope>NUCLEOTIDE SEQUENCE [LARGE SCALE GENOMIC DNA]</scope>
    <source>
        <strain evidence="1">Dakar</strain>
        <strain evidence="2">Dakar, Senegal</strain>
    </source>
</reference>
<protein>
    <submittedName>
        <fullName evidence="1 3">Uncharacterized protein</fullName>
    </submittedName>
</protein>
<keyword evidence="2" id="KW-1185">Reference proteome</keyword>
<dbReference type="EMBL" id="UZAK01043439">
    <property type="protein sequence ID" value="VDP70807.1"/>
    <property type="molecule type" value="Genomic_DNA"/>
</dbReference>
<evidence type="ECO:0000313" key="2">
    <source>
        <dbReference type="Proteomes" id="UP000279833"/>
    </source>
</evidence>
<dbReference type="STRING" id="6186.A0A183KY31"/>
<evidence type="ECO:0000313" key="1">
    <source>
        <dbReference type="EMBL" id="VDP70807.1"/>
    </source>
</evidence>
<name>A0A183KY31_9TREM</name>
<dbReference type="AlphaFoldDB" id="A0A183KY31"/>
<sequence>MVTDNKSYWLKVPAKLPAEHLGDTLLNAAVGVGAGTAYDLSCSFSVQSLKNIKVICMKLEIINHWKSQFSTEIIKFTWYGLLESSY</sequence>